<dbReference type="InterPro" id="IPR046882">
    <property type="entry name" value="Sp-DndD"/>
</dbReference>
<evidence type="ECO:0000313" key="1">
    <source>
        <dbReference type="EMBL" id="SEP22956.1"/>
    </source>
</evidence>
<name>A0A1H8W5N0_9EURY</name>
<dbReference type="OrthoDB" id="350163at2157"/>
<dbReference type="Proteomes" id="UP000199126">
    <property type="component" value="Unassembled WGS sequence"/>
</dbReference>
<dbReference type="RefSeq" id="WP_089827591.1">
    <property type="nucleotide sequence ID" value="NZ_FODV01000024.1"/>
</dbReference>
<accession>A0A1H8W5N0</accession>
<gene>
    <name evidence="1" type="ORF">SAMN04487948_1245</name>
</gene>
<dbReference type="EMBL" id="FODV01000024">
    <property type="protein sequence ID" value="SEP22956.1"/>
    <property type="molecule type" value="Genomic_DNA"/>
</dbReference>
<protein>
    <submittedName>
        <fullName evidence="1">Uncharacterized protein</fullName>
    </submittedName>
</protein>
<dbReference type="AlphaFoldDB" id="A0A1H8W5N0"/>
<reference evidence="2" key="1">
    <citation type="submission" date="2016-10" db="EMBL/GenBank/DDBJ databases">
        <authorList>
            <person name="Varghese N."/>
            <person name="Submissions S."/>
        </authorList>
    </citation>
    <scope>NUCLEOTIDE SEQUENCE [LARGE SCALE GENOMIC DNA]</scope>
    <source>
        <strain evidence="2">CGMCC 1.10121</strain>
    </source>
</reference>
<organism evidence="1 2">
    <name type="scientific">Halogranum amylolyticum</name>
    <dbReference type="NCBI Taxonomy" id="660520"/>
    <lineage>
        <taxon>Archaea</taxon>
        <taxon>Methanobacteriati</taxon>
        <taxon>Methanobacteriota</taxon>
        <taxon>Stenosarchaea group</taxon>
        <taxon>Halobacteria</taxon>
        <taxon>Halobacteriales</taxon>
        <taxon>Haloferacaceae</taxon>
    </lineage>
</organism>
<evidence type="ECO:0000313" key="2">
    <source>
        <dbReference type="Proteomes" id="UP000199126"/>
    </source>
</evidence>
<sequence>MNYGDDGVDDEEIHRLIEKYAEEHGVPAGLLMEIYDEESKVVGMDRRSSILKDVSSALESYVDDFQLE</sequence>
<proteinExistence type="predicted"/>
<dbReference type="Pfam" id="PF20306">
    <property type="entry name" value="Sp-DndD"/>
    <property type="match status" value="1"/>
</dbReference>
<keyword evidence="2" id="KW-1185">Reference proteome</keyword>